<protein>
    <submittedName>
        <fullName evidence="3">Barnase inhibitor</fullName>
    </submittedName>
</protein>
<dbReference type="OrthoDB" id="7575400at2"/>
<dbReference type="Pfam" id="PF01337">
    <property type="entry name" value="Barstar"/>
    <property type="match status" value="1"/>
</dbReference>
<evidence type="ECO:0000313" key="4">
    <source>
        <dbReference type="Proteomes" id="UP000289784"/>
    </source>
</evidence>
<evidence type="ECO:0000256" key="1">
    <source>
        <dbReference type="ARBA" id="ARBA00006845"/>
    </source>
</evidence>
<dbReference type="AlphaFoldDB" id="A0A4Q1JYT6"/>
<name>A0A4Q1JYT6_9GAMM</name>
<evidence type="ECO:0000313" key="3">
    <source>
        <dbReference type="EMBL" id="RXR07202.1"/>
    </source>
</evidence>
<proteinExistence type="inferred from homology"/>
<dbReference type="Proteomes" id="UP000289784">
    <property type="component" value="Unassembled WGS sequence"/>
</dbReference>
<accession>A0A4Q1JYT6</accession>
<evidence type="ECO:0000259" key="2">
    <source>
        <dbReference type="Pfam" id="PF01337"/>
    </source>
</evidence>
<keyword evidence="4" id="KW-1185">Reference proteome</keyword>
<feature type="domain" description="Barstar (barnase inhibitor)" evidence="2">
    <location>
        <begin position="37"/>
        <end position="131"/>
    </location>
</feature>
<reference evidence="3 4" key="1">
    <citation type="submission" date="2019-01" db="EMBL/GenBank/DDBJ databases">
        <title>Pseudoxanthomonas composti sp. nov., isolated from compost.</title>
        <authorList>
            <person name="Yang G."/>
        </authorList>
    </citation>
    <scope>NUCLEOTIDE SEQUENCE [LARGE SCALE GENOMIC DNA]</scope>
    <source>
        <strain evidence="3 4">GSS15</strain>
    </source>
</reference>
<organism evidence="3 4">
    <name type="scientific">Pseudoxanthomonas composti</name>
    <dbReference type="NCBI Taxonomy" id="2137479"/>
    <lineage>
        <taxon>Bacteria</taxon>
        <taxon>Pseudomonadati</taxon>
        <taxon>Pseudomonadota</taxon>
        <taxon>Gammaproteobacteria</taxon>
        <taxon>Lysobacterales</taxon>
        <taxon>Lysobacteraceae</taxon>
        <taxon>Pseudoxanthomonas</taxon>
    </lineage>
</organism>
<dbReference type="InterPro" id="IPR000468">
    <property type="entry name" value="Barstar"/>
</dbReference>
<dbReference type="RefSeq" id="WP_129470017.1">
    <property type="nucleotide sequence ID" value="NZ_SAWZ01000002.1"/>
</dbReference>
<comment type="caution">
    <text evidence="3">The sequence shown here is derived from an EMBL/GenBank/DDBJ whole genome shotgun (WGS) entry which is preliminary data.</text>
</comment>
<gene>
    <name evidence="3" type="ORF">EPA99_04580</name>
</gene>
<dbReference type="EMBL" id="SAWZ01000002">
    <property type="protein sequence ID" value="RXR07202.1"/>
    <property type="molecule type" value="Genomic_DNA"/>
</dbReference>
<dbReference type="Gene3D" id="3.30.370.10">
    <property type="entry name" value="Barstar-like"/>
    <property type="match status" value="1"/>
</dbReference>
<comment type="similarity">
    <text evidence="1">Belongs to the barstar family.</text>
</comment>
<sequence>MQGFDPELANPAHAGVFYVALDELDLMSRHAHAAQLEVRRVDLSGIGDRATLLLRIAVSVDAPVAAGRSWDALSEALRDLHWLGARGYVLLFDGAGEMHDTDEQDFDALIGMLDQVQAAWLARGVPFWAFLALRDADFEAMRRAPAL</sequence>
<dbReference type="SUPFAM" id="SSF52038">
    <property type="entry name" value="Barstar-related"/>
    <property type="match status" value="1"/>
</dbReference>
<dbReference type="InterPro" id="IPR035905">
    <property type="entry name" value="Barstar-like_sf"/>
</dbReference>